<dbReference type="VEuPathDB" id="FungiDB:DFL_004462"/>
<dbReference type="AlphaFoldDB" id="A0A437A4Q1"/>
<evidence type="ECO:0000313" key="2">
    <source>
        <dbReference type="EMBL" id="RVD86172.1"/>
    </source>
</evidence>
<feature type="region of interest" description="Disordered" evidence="1">
    <location>
        <begin position="133"/>
        <end position="165"/>
    </location>
</feature>
<sequence length="165" mass="18406">MVTSTRRKIYGIRTNHEAAGPPREAESIVATEETEIAPSPNTNVRESDPNVSEIASGADDHLGEESISKVEELAHCSYCLEQLCPPTCATALFLDYRTGIFLPASLYPIHDATAVLTKGFPETTRLDTHFRGRRENSGRFYGPDYDNFPDPQTKSRQEPGYKTIW</sequence>
<gene>
    <name evidence="2" type="ORF">DFL_004462</name>
</gene>
<organism evidence="2 3">
    <name type="scientific">Arthrobotrys flagrans</name>
    <name type="common">Nematode-trapping fungus</name>
    <name type="synonym">Trichothecium flagrans</name>
    <dbReference type="NCBI Taxonomy" id="97331"/>
    <lineage>
        <taxon>Eukaryota</taxon>
        <taxon>Fungi</taxon>
        <taxon>Dikarya</taxon>
        <taxon>Ascomycota</taxon>
        <taxon>Pezizomycotina</taxon>
        <taxon>Orbiliomycetes</taxon>
        <taxon>Orbiliales</taxon>
        <taxon>Orbiliaceae</taxon>
        <taxon>Arthrobotrys</taxon>
    </lineage>
</organism>
<accession>A0A437A4Q1</accession>
<dbReference type="EMBL" id="SAEB01000006">
    <property type="protein sequence ID" value="RVD86172.1"/>
    <property type="molecule type" value="Genomic_DNA"/>
</dbReference>
<dbReference type="GeneID" id="93586773"/>
<protein>
    <submittedName>
        <fullName evidence="2">Uncharacterized protein</fullName>
    </submittedName>
</protein>
<dbReference type="Proteomes" id="UP000283090">
    <property type="component" value="Unassembled WGS sequence"/>
</dbReference>
<evidence type="ECO:0000256" key="1">
    <source>
        <dbReference type="SAM" id="MobiDB-lite"/>
    </source>
</evidence>
<reference evidence="2 3" key="1">
    <citation type="submission" date="2019-01" db="EMBL/GenBank/DDBJ databases">
        <title>Intercellular communication is required for trap formation in the nematode-trapping fungus Duddingtonia flagrans.</title>
        <authorList>
            <person name="Youssar L."/>
            <person name="Wernet V."/>
            <person name="Hensel N."/>
            <person name="Hildebrandt H.-G."/>
            <person name="Fischer R."/>
        </authorList>
    </citation>
    <scope>NUCLEOTIDE SEQUENCE [LARGE SCALE GENOMIC DNA]</scope>
    <source>
        <strain evidence="2 3">CBS H-5679</strain>
    </source>
</reference>
<keyword evidence="3" id="KW-1185">Reference proteome</keyword>
<name>A0A437A4Q1_ARTFL</name>
<proteinExistence type="predicted"/>
<comment type="caution">
    <text evidence="2">The sequence shown here is derived from an EMBL/GenBank/DDBJ whole genome shotgun (WGS) entry which is preliminary data.</text>
</comment>
<dbReference type="RefSeq" id="XP_067491716.1">
    <property type="nucleotide sequence ID" value="XM_067633560.1"/>
</dbReference>
<evidence type="ECO:0000313" key="3">
    <source>
        <dbReference type="Proteomes" id="UP000283090"/>
    </source>
</evidence>